<dbReference type="GO" id="GO:0046872">
    <property type="term" value="F:metal ion binding"/>
    <property type="evidence" value="ECO:0007669"/>
    <property type="project" value="UniProtKB-UniRule"/>
</dbReference>
<dbReference type="Pfam" id="PF05343">
    <property type="entry name" value="Peptidase_M42"/>
    <property type="match status" value="1"/>
</dbReference>
<accession>A0A516KHT5</accession>
<comment type="similarity">
    <text evidence="1 6">Belongs to the peptidase M42 family.</text>
</comment>
<keyword evidence="2" id="KW-0031">Aminopeptidase</keyword>
<feature type="binding site" evidence="8">
    <location>
        <position position="207"/>
    </location>
    <ligand>
        <name>Zn(2+)</name>
        <dbReference type="ChEBI" id="CHEBI:29105"/>
        <label>2</label>
    </ligand>
</feature>
<dbReference type="InterPro" id="IPR051464">
    <property type="entry name" value="Peptidase_M42_aminopept"/>
</dbReference>
<evidence type="ECO:0000256" key="8">
    <source>
        <dbReference type="PIRSR" id="PIRSR001123-2"/>
    </source>
</evidence>
<reference evidence="9 10" key="1">
    <citation type="submission" date="2019-07" db="EMBL/GenBank/DDBJ databases">
        <authorList>
            <person name="Li J."/>
        </authorList>
    </citation>
    <scope>NUCLEOTIDE SEQUENCE [LARGE SCALE GENOMIC DNA]</scope>
    <source>
        <strain evidence="9 10">TKL69</strain>
    </source>
</reference>
<keyword evidence="5" id="KW-0378">Hydrolase</keyword>
<dbReference type="EMBL" id="CP041666">
    <property type="protein sequence ID" value="QDP40944.1"/>
    <property type="molecule type" value="Genomic_DNA"/>
</dbReference>
<evidence type="ECO:0000256" key="6">
    <source>
        <dbReference type="PIRNR" id="PIRNR001123"/>
    </source>
</evidence>
<evidence type="ECO:0000256" key="1">
    <source>
        <dbReference type="ARBA" id="ARBA00006272"/>
    </source>
</evidence>
<dbReference type="Proteomes" id="UP000315215">
    <property type="component" value="Chromosome"/>
</dbReference>
<evidence type="ECO:0000256" key="3">
    <source>
        <dbReference type="ARBA" id="ARBA00022670"/>
    </source>
</evidence>
<dbReference type="AlphaFoldDB" id="A0A516KHT5"/>
<gene>
    <name evidence="9" type="ORF">FN924_12555</name>
</gene>
<dbReference type="OrthoDB" id="9772053at2"/>
<dbReference type="GO" id="GO:0004177">
    <property type="term" value="F:aminopeptidase activity"/>
    <property type="evidence" value="ECO:0007669"/>
    <property type="project" value="UniProtKB-UniRule"/>
</dbReference>
<dbReference type="PANTHER" id="PTHR32481">
    <property type="entry name" value="AMINOPEPTIDASE"/>
    <property type="match status" value="1"/>
</dbReference>
<dbReference type="InterPro" id="IPR008007">
    <property type="entry name" value="Peptidase_M42"/>
</dbReference>
<dbReference type="GO" id="GO:0006508">
    <property type="term" value="P:proteolysis"/>
    <property type="evidence" value="ECO:0007669"/>
    <property type="project" value="UniProtKB-KW"/>
</dbReference>
<organism evidence="9 10">
    <name type="scientific">Radiobacillus deserti</name>
    <dbReference type="NCBI Taxonomy" id="2594883"/>
    <lineage>
        <taxon>Bacteria</taxon>
        <taxon>Bacillati</taxon>
        <taxon>Bacillota</taxon>
        <taxon>Bacilli</taxon>
        <taxon>Bacillales</taxon>
        <taxon>Bacillaceae</taxon>
        <taxon>Radiobacillus</taxon>
    </lineage>
</organism>
<evidence type="ECO:0000256" key="4">
    <source>
        <dbReference type="ARBA" id="ARBA00022723"/>
    </source>
</evidence>
<dbReference type="SUPFAM" id="SSF53187">
    <property type="entry name" value="Zn-dependent exopeptidases"/>
    <property type="match status" value="1"/>
</dbReference>
<evidence type="ECO:0000313" key="10">
    <source>
        <dbReference type="Proteomes" id="UP000315215"/>
    </source>
</evidence>
<dbReference type="InterPro" id="IPR023367">
    <property type="entry name" value="Peptidase_M42_dom2"/>
</dbReference>
<feature type="binding site" evidence="8">
    <location>
        <position position="229"/>
    </location>
    <ligand>
        <name>Zn(2+)</name>
        <dbReference type="ChEBI" id="CHEBI:29105"/>
        <label>1</label>
    </ligand>
</feature>
<dbReference type="Gene3D" id="2.40.30.40">
    <property type="entry name" value="Peptidase M42, domain 2"/>
    <property type="match status" value="1"/>
</dbReference>
<comment type="cofactor">
    <cofactor evidence="8">
        <name>a divalent metal cation</name>
        <dbReference type="ChEBI" id="CHEBI:60240"/>
    </cofactor>
    <text evidence="8">Binds 2 divalent metal cations per subunit.</text>
</comment>
<name>A0A516KHT5_9BACI</name>
<sequence length="352" mass="38471">MNQMNKDFLLELLTTPSPSSMEMGIQKKWINYITPYADEVITDHAGNAIAVLNPEAEFKVLLAGHCDEIGLIVSRIDEQGYLYVQKVGGVNPKAAVGMKVTILGYGKTITGVIGVNAQHHGGIKGDFELEDLFIDCGATSKEEIEKYVQIGDLAVYKREPEVLMDRYIAGRGLDNRTGAFIVAEVLRRLSKEDVNVGVYAASTVNEETNMGGAFFAAAGIQPTMAIACDVTFATDYPNVNKSKYGDIKLEKGPVLAKGAPINRKINQILEDTVKSLNVDVQYELTPSSTGTDADMMRRTGRGVPVSLVSLPLRYMHSPVETASFKDMEEEIELLVTMIKNLTGKESLNPLED</sequence>
<proteinExistence type="inferred from homology"/>
<evidence type="ECO:0000256" key="5">
    <source>
        <dbReference type="ARBA" id="ARBA00022801"/>
    </source>
</evidence>
<feature type="binding site" evidence="8">
    <location>
        <position position="174"/>
    </location>
    <ligand>
        <name>Zn(2+)</name>
        <dbReference type="ChEBI" id="CHEBI:29105"/>
        <label>2</label>
    </ligand>
</feature>
<keyword evidence="10" id="KW-1185">Reference proteome</keyword>
<keyword evidence="3" id="KW-0645">Protease</keyword>
<feature type="active site" description="Proton acceptor" evidence="7">
    <location>
        <position position="206"/>
    </location>
</feature>
<feature type="binding site" evidence="8">
    <location>
        <position position="174"/>
    </location>
    <ligand>
        <name>Zn(2+)</name>
        <dbReference type="ChEBI" id="CHEBI:29105"/>
        <label>1</label>
    </ligand>
</feature>
<feature type="binding site" evidence="8">
    <location>
        <position position="316"/>
    </location>
    <ligand>
        <name>Zn(2+)</name>
        <dbReference type="ChEBI" id="CHEBI:29105"/>
        <label>2</label>
    </ligand>
</feature>
<dbReference type="Gene3D" id="3.40.630.10">
    <property type="entry name" value="Zn peptidases"/>
    <property type="match status" value="1"/>
</dbReference>
<evidence type="ECO:0000256" key="7">
    <source>
        <dbReference type="PIRSR" id="PIRSR001123-1"/>
    </source>
</evidence>
<dbReference type="KEGG" id="aqt:FN924_12555"/>
<keyword evidence="4 8" id="KW-0479">Metal-binding</keyword>
<dbReference type="PANTHER" id="PTHR32481:SF0">
    <property type="entry name" value="AMINOPEPTIDASE YPDE-RELATED"/>
    <property type="match status" value="1"/>
</dbReference>
<dbReference type="RefSeq" id="WP_143894997.1">
    <property type="nucleotide sequence ID" value="NZ_CP041666.1"/>
</dbReference>
<feature type="binding site" evidence="8">
    <location>
        <position position="65"/>
    </location>
    <ligand>
        <name>Zn(2+)</name>
        <dbReference type="ChEBI" id="CHEBI:29105"/>
        <label>1</label>
    </ligand>
</feature>
<protein>
    <submittedName>
        <fullName evidence="9">M42 family metallopeptidase</fullName>
    </submittedName>
</protein>
<dbReference type="SUPFAM" id="SSF101821">
    <property type="entry name" value="Aminopeptidase/glucanase lid domain"/>
    <property type="match status" value="1"/>
</dbReference>
<dbReference type="PIRSF" id="PIRSF001123">
    <property type="entry name" value="PepA_GA"/>
    <property type="match status" value="1"/>
</dbReference>
<evidence type="ECO:0000256" key="2">
    <source>
        <dbReference type="ARBA" id="ARBA00022438"/>
    </source>
</evidence>
<evidence type="ECO:0000313" key="9">
    <source>
        <dbReference type="EMBL" id="QDP40944.1"/>
    </source>
</evidence>